<dbReference type="InterPro" id="IPR036890">
    <property type="entry name" value="HATPase_C_sf"/>
</dbReference>
<dbReference type="CDD" id="cd16917">
    <property type="entry name" value="HATPase_UhpB-NarQ-NarX-like"/>
    <property type="match status" value="1"/>
</dbReference>
<sequence>MQNPLNTSPLRLLDQQLDRILARVAQPNVVLRVAALSICLLELAAAIAGLLGYRTDAYDGAVPALYLRWGGSSNDPILLIGCFSLVLLFAWGYWRLAREGRADQPPPNTLLRLVLIDLLAIAVTPGLPFLVTALAAVLLRARTAFLFALAQIGINLAMNWLLPLAEVVTPGSSGVPNWLDNMGLLMAMVALHGMAFGLGRMAAAESEKRRWLQAMLAERLSAEQLQAEQLRYNERTLMARELHDVVGHHLTALNLQLQLSSALLQRADGEGAALAVDKARQSAANLLADVRQAVSQQRSSQRIDLSTALQALVDGIASTHIELTIAPTARDLSPRVAHALLRCVQEAVTNSVRHARASRVSIEVAIESHETSLGTDVLPQGEVRVSIDDNGLGATHLKPGNGLQGMAERMSELGGRMEVQRSQPGFRIELRCPRTA</sequence>
<dbReference type="InterPro" id="IPR011712">
    <property type="entry name" value="Sig_transdc_His_kin_sub3_dim/P"/>
</dbReference>
<accession>A0A2N8KZ03</accession>
<dbReference type="InterPro" id="IPR003594">
    <property type="entry name" value="HATPase_dom"/>
</dbReference>
<dbReference type="OrthoDB" id="9797605at2"/>
<feature type="transmembrane region" description="Helical" evidence="4">
    <location>
        <begin position="182"/>
        <end position="203"/>
    </location>
</feature>
<dbReference type="Proteomes" id="UP000235916">
    <property type="component" value="Unassembled WGS sequence"/>
</dbReference>
<feature type="transmembrane region" description="Helical" evidence="4">
    <location>
        <begin position="144"/>
        <end position="162"/>
    </location>
</feature>
<feature type="domain" description="Histidine kinase/HSP90-like ATPase" evidence="5">
    <location>
        <begin position="338"/>
        <end position="434"/>
    </location>
</feature>
<dbReference type="GO" id="GO:0000155">
    <property type="term" value="F:phosphorelay sensor kinase activity"/>
    <property type="evidence" value="ECO:0007669"/>
    <property type="project" value="InterPro"/>
</dbReference>
<organism evidence="7 8">
    <name type="scientific">Kinneretia aquatilis</name>
    <dbReference type="NCBI Taxonomy" id="2070761"/>
    <lineage>
        <taxon>Bacteria</taxon>
        <taxon>Pseudomonadati</taxon>
        <taxon>Pseudomonadota</taxon>
        <taxon>Betaproteobacteria</taxon>
        <taxon>Burkholderiales</taxon>
        <taxon>Sphaerotilaceae</taxon>
        <taxon>Roseateles</taxon>
    </lineage>
</organism>
<dbReference type="Gene3D" id="3.30.565.10">
    <property type="entry name" value="Histidine kinase-like ATPase, C-terminal domain"/>
    <property type="match status" value="1"/>
</dbReference>
<keyword evidence="4" id="KW-0472">Membrane</keyword>
<dbReference type="GO" id="GO:0016020">
    <property type="term" value="C:membrane"/>
    <property type="evidence" value="ECO:0007669"/>
    <property type="project" value="InterPro"/>
</dbReference>
<name>A0A2N8KZ03_9BURK</name>
<dbReference type="AlphaFoldDB" id="A0A2N8KZ03"/>
<feature type="transmembrane region" description="Helical" evidence="4">
    <location>
        <begin position="114"/>
        <end position="137"/>
    </location>
</feature>
<dbReference type="EMBL" id="POSP01000003">
    <property type="protein sequence ID" value="PND38632.1"/>
    <property type="molecule type" value="Genomic_DNA"/>
</dbReference>
<feature type="transmembrane region" description="Helical" evidence="4">
    <location>
        <begin position="74"/>
        <end position="94"/>
    </location>
</feature>
<evidence type="ECO:0000313" key="7">
    <source>
        <dbReference type="EMBL" id="PND38632.1"/>
    </source>
</evidence>
<evidence type="ECO:0000313" key="8">
    <source>
        <dbReference type="Proteomes" id="UP000235916"/>
    </source>
</evidence>
<dbReference type="PANTHER" id="PTHR24421:SF59">
    <property type="entry name" value="OXYGEN SENSOR HISTIDINE KINASE NREB"/>
    <property type="match status" value="1"/>
</dbReference>
<comment type="caution">
    <text evidence="7">The sequence shown here is derived from an EMBL/GenBank/DDBJ whole genome shotgun (WGS) entry which is preliminary data.</text>
</comment>
<dbReference type="SUPFAM" id="SSF55874">
    <property type="entry name" value="ATPase domain of HSP90 chaperone/DNA topoisomerase II/histidine kinase"/>
    <property type="match status" value="1"/>
</dbReference>
<feature type="domain" description="Signal transduction histidine kinase subgroup 3 dimerisation and phosphoacceptor" evidence="6">
    <location>
        <begin position="234"/>
        <end position="300"/>
    </location>
</feature>
<feature type="transmembrane region" description="Helical" evidence="4">
    <location>
        <begin position="29"/>
        <end position="53"/>
    </location>
</feature>
<evidence type="ECO:0000256" key="1">
    <source>
        <dbReference type="ARBA" id="ARBA00022679"/>
    </source>
</evidence>
<dbReference type="InterPro" id="IPR050482">
    <property type="entry name" value="Sensor_HK_TwoCompSys"/>
</dbReference>
<dbReference type="Pfam" id="PF07730">
    <property type="entry name" value="HisKA_3"/>
    <property type="match status" value="1"/>
</dbReference>
<gene>
    <name evidence="7" type="ORF">C1O66_14590</name>
</gene>
<keyword evidence="2" id="KW-0418">Kinase</keyword>
<keyword evidence="8" id="KW-1185">Reference proteome</keyword>
<keyword evidence="4" id="KW-0812">Transmembrane</keyword>
<protein>
    <submittedName>
        <fullName evidence="7">Uncharacterized protein</fullName>
    </submittedName>
</protein>
<evidence type="ECO:0000256" key="4">
    <source>
        <dbReference type="SAM" id="Phobius"/>
    </source>
</evidence>
<dbReference type="Pfam" id="PF02518">
    <property type="entry name" value="HATPase_c"/>
    <property type="match status" value="1"/>
</dbReference>
<keyword evidence="4" id="KW-1133">Transmembrane helix</keyword>
<evidence type="ECO:0000256" key="2">
    <source>
        <dbReference type="ARBA" id="ARBA00022777"/>
    </source>
</evidence>
<dbReference type="PANTHER" id="PTHR24421">
    <property type="entry name" value="NITRATE/NITRITE SENSOR PROTEIN NARX-RELATED"/>
    <property type="match status" value="1"/>
</dbReference>
<keyword evidence="1" id="KW-0808">Transferase</keyword>
<evidence type="ECO:0000256" key="3">
    <source>
        <dbReference type="ARBA" id="ARBA00023012"/>
    </source>
</evidence>
<dbReference type="Gene3D" id="1.20.5.1930">
    <property type="match status" value="1"/>
</dbReference>
<dbReference type="GO" id="GO:0046983">
    <property type="term" value="F:protein dimerization activity"/>
    <property type="evidence" value="ECO:0007669"/>
    <property type="project" value="InterPro"/>
</dbReference>
<evidence type="ECO:0000259" key="5">
    <source>
        <dbReference type="Pfam" id="PF02518"/>
    </source>
</evidence>
<dbReference type="RefSeq" id="WP_102768550.1">
    <property type="nucleotide sequence ID" value="NZ_CP124551.1"/>
</dbReference>
<evidence type="ECO:0000259" key="6">
    <source>
        <dbReference type="Pfam" id="PF07730"/>
    </source>
</evidence>
<reference evidence="7 8" key="1">
    <citation type="submission" date="2018-01" db="EMBL/GenBank/DDBJ databases">
        <title>Draft genome sequence of Paucibacter aquatile CR182 isolated from freshwater of the Nakdong River.</title>
        <authorList>
            <person name="Choi A."/>
            <person name="Chung E.J."/>
        </authorList>
    </citation>
    <scope>NUCLEOTIDE SEQUENCE [LARGE SCALE GENOMIC DNA]</scope>
    <source>
        <strain evidence="7 8">CR182</strain>
    </source>
</reference>
<proteinExistence type="predicted"/>
<keyword evidence="3" id="KW-0902">Two-component regulatory system</keyword>